<reference evidence="2" key="1">
    <citation type="submission" date="2022-11" db="UniProtKB">
        <authorList>
            <consortium name="WormBaseParasite"/>
        </authorList>
    </citation>
    <scope>IDENTIFICATION</scope>
</reference>
<dbReference type="WBParaSite" id="nRc.2.0.1.t15361-RA">
    <property type="protein sequence ID" value="nRc.2.0.1.t15361-RA"/>
    <property type="gene ID" value="nRc.2.0.1.g15361"/>
</dbReference>
<name>A0A915IN14_ROMCU</name>
<evidence type="ECO:0000313" key="1">
    <source>
        <dbReference type="Proteomes" id="UP000887565"/>
    </source>
</evidence>
<dbReference type="Proteomes" id="UP000887565">
    <property type="component" value="Unplaced"/>
</dbReference>
<proteinExistence type="predicted"/>
<keyword evidence="1" id="KW-1185">Reference proteome</keyword>
<dbReference type="AlphaFoldDB" id="A0A915IN14"/>
<evidence type="ECO:0000313" key="2">
    <source>
        <dbReference type="WBParaSite" id="nRc.2.0.1.t15361-RA"/>
    </source>
</evidence>
<organism evidence="1 2">
    <name type="scientific">Romanomermis culicivorax</name>
    <name type="common">Nematode worm</name>
    <dbReference type="NCBI Taxonomy" id="13658"/>
    <lineage>
        <taxon>Eukaryota</taxon>
        <taxon>Metazoa</taxon>
        <taxon>Ecdysozoa</taxon>
        <taxon>Nematoda</taxon>
        <taxon>Enoplea</taxon>
        <taxon>Dorylaimia</taxon>
        <taxon>Mermithida</taxon>
        <taxon>Mermithoidea</taxon>
        <taxon>Mermithidae</taxon>
        <taxon>Romanomermis</taxon>
    </lineage>
</organism>
<protein>
    <submittedName>
        <fullName evidence="2">Uncharacterized protein</fullName>
    </submittedName>
</protein>
<accession>A0A915IN14</accession>
<sequence length="92" mass="10212">MWTLTDASASVDQRVYWPITSLQVIVDFLLEVQKSSNVCGIHPDARAKIVVFENGVDADPEQPRFHTRDPSIRIVIRAASGRFSAPFAAKLS</sequence>